<feature type="signal peptide" evidence="2">
    <location>
        <begin position="1"/>
        <end position="15"/>
    </location>
</feature>
<evidence type="ECO:0000256" key="1">
    <source>
        <dbReference type="SAM" id="Phobius"/>
    </source>
</evidence>
<keyword evidence="1" id="KW-0812">Transmembrane</keyword>
<keyword evidence="1" id="KW-0472">Membrane</keyword>
<keyword evidence="2" id="KW-0732">Signal</keyword>
<keyword evidence="4" id="KW-1185">Reference proteome</keyword>
<proteinExistence type="predicted"/>
<dbReference type="AlphaFoldDB" id="T1JK72"/>
<reference evidence="3" key="2">
    <citation type="submission" date="2015-02" db="UniProtKB">
        <authorList>
            <consortium name="EnsemblMetazoa"/>
        </authorList>
    </citation>
    <scope>IDENTIFICATION</scope>
</reference>
<evidence type="ECO:0000313" key="4">
    <source>
        <dbReference type="Proteomes" id="UP000014500"/>
    </source>
</evidence>
<evidence type="ECO:0000313" key="3">
    <source>
        <dbReference type="EnsemblMetazoa" id="SMAR014252-PA"/>
    </source>
</evidence>
<keyword evidence="1" id="KW-1133">Transmembrane helix</keyword>
<sequence length="377" mass="42934">MHFHFVVFLIISCNCYDIYVDEFYRDRDSVNILSVDTYTSYNLFLTSVPEHGLNCTIEIHSPTPKMSFYTVSVNLPRKGKDCLMFVMFSSIANHYFGLPGKSTDEQCEANENIVTMISPFAIVTIGTKCSPIECNYNGTEFGFDIVVESHQLIPSDKCEVAITPASSKNEEIDQDVTNMCEQNNKSEITVMNSSSYLFFFTLPENGLNCTIEFLFLSSAPKLNFHFASINLPLDKESGECLVYVRISDYDNYLLRIKGDSTNELCVADYLPANGTITYDSSRCSTLFSEPWEERKERKERKEDSTASLSLCERDLTISIENLIECTRSLAQLRQENTLSIIIAVIVSISVIIISGIFTFSYFKKRQESERFQMNRLN</sequence>
<dbReference type="Proteomes" id="UP000014500">
    <property type="component" value="Unassembled WGS sequence"/>
</dbReference>
<feature type="chain" id="PRO_5013379810" description="CUB domain-containing protein" evidence="2">
    <location>
        <begin position="16"/>
        <end position="377"/>
    </location>
</feature>
<evidence type="ECO:0000256" key="2">
    <source>
        <dbReference type="SAM" id="SignalP"/>
    </source>
</evidence>
<accession>T1JK72</accession>
<reference evidence="4" key="1">
    <citation type="submission" date="2011-05" db="EMBL/GenBank/DDBJ databases">
        <authorList>
            <person name="Richards S.R."/>
            <person name="Qu J."/>
            <person name="Jiang H."/>
            <person name="Jhangiani S.N."/>
            <person name="Agravi P."/>
            <person name="Goodspeed R."/>
            <person name="Gross S."/>
            <person name="Mandapat C."/>
            <person name="Jackson L."/>
            <person name="Mathew T."/>
            <person name="Pu L."/>
            <person name="Thornton R."/>
            <person name="Saada N."/>
            <person name="Wilczek-Boney K.B."/>
            <person name="Lee S."/>
            <person name="Kovar C."/>
            <person name="Wu Y."/>
            <person name="Scherer S.E."/>
            <person name="Worley K.C."/>
            <person name="Muzny D.M."/>
            <person name="Gibbs R."/>
        </authorList>
    </citation>
    <scope>NUCLEOTIDE SEQUENCE</scope>
    <source>
        <strain evidence="4">Brora</strain>
    </source>
</reference>
<evidence type="ECO:0008006" key="5">
    <source>
        <dbReference type="Google" id="ProtNLM"/>
    </source>
</evidence>
<dbReference type="EMBL" id="JH429807">
    <property type="status" value="NOT_ANNOTATED_CDS"/>
    <property type="molecule type" value="Genomic_DNA"/>
</dbReference>
<feature type="transmembrane region" description="Helical" evidence="1">
    <location>
        <begin position="338"/>
        <end position="362"/>
    </location>
</feature>
<organism evidence="3 4">
    <name type="scientific">Strigamia maritima</name>
    <name type="common">European centipede</name>
    <name type="synonym">Geophilus maritimus</name>
    <dbReference type="NCBI Taxonomy" id="126957"/>
    <lineage>
        <taxon>Eukaryota</taxon>
        <taxon>Metazoa</taxon>
        <taxon>Ecdysozoa</taxon>
        <taxon>Arthropoda</taxon>
        <taxon>Myriapoda</taxon>
        <taxon>Chilopoda</taxon>
        <taxon>Pleurostigmophora</taxon>
        <taxon>Geophilomorpha</taxon>
        <taxon>Linotaeniidae</taxon>
        <taxon>Strigamia</taxon>
    </lineage>
</organism>
<name>T1JK72_STRMM</name>
<protein>
    <recommendedName>
        <fullName evidence="5">CUB domain-containing protein</fullName>
    </recommendedName>
</protein>
<dbReference type="EnsemblMetazoa" id="SMAR014252-RA">
    <property type="protein sequence ID" value="SMAR014252-PA"/>
    <property type="gene ID" value="SMAR014252"/>
</dbReference>
<dbReference type="HOGENOM" id="CLU_734293_0_0_1"/>